<dbReference type="OrthoDB" id="3792227at2759"/>
<comment type="caution">
    <text evidence="2">The sequence shown here is derived from an EMBL/GenBank/DDBJ whole genome shotgun (WGS) entry which is preliminary data.</text>
</comment>
<feature type="compositionally biased region" description="Low complexity" evidence="1">
    <location>
        <begin position="285"/>
        <end position="301"/>
    </location>
</feature>
<protein>
    <submittedName>
        <fullName evidence="2">Uncharacterized protein</fullName>
    </submittedName>
</protein>
<evidence type="ECO:0000313" key="2">
    <source>
        <dbReference type="EMBL" id="KAF2032994.1"/>
    </source>
</evidence>
<organism evidence="2 3">
    <name type="scientific">Setomelanomma holmii</name>
    <dbReference type="NCBI Taxonomy" id="210430"/>
    <lineage>
        <taxon>Eukaryota</taxon>
        <taxon>Fungi</taxon>
        <taxon>Dikarya</taxon>
        <taxon>Ascomycota</taxon>
        <taxon>Pezizomycotina</taxon>
        <taxon>Dothideomycetes</taxon>
        <taxon>Pleosporomycetidae</taxon>
        <taxon>Pleosporales</taxon>
        <taxon>Pleosporineae</taxon>
        <taxon>Phaeosphaeriaceae</taxon>
        <taxon>Setomelanomma</taxon>
    </lineage>
</organism>
<sequence length="440" mass="49487">MDKLPESVRDLARMVAEAMSIAFAGQSEPTPSTDEADAQSVDLSDLESEECVDELSMDWPNISSARWEKRLSTKWASSLISPDEVAVPAAPEPCAHEKATSVFARLQNSHQCPVCIILEPINAIQNVQQQLINRGGWSAFKGMGVYHKTLKNKWRKAKIDLTNIVELYETLLSNPEISADDSERLNIALEIYDKKKVALTRVPGLQYVEGAEEEERTEDDSEAATLMVQLLRAVLDEEMEEEDKDYAARWAAFATEEELIKPWRGSENKRKAKVTLRNLQTPQKSDTPMSPSTGSPSTPKSSIKRKSSRSPISSTGKKRVRISLTATVSPAQLNTYDPSSLLLPTPSEPAIKPHSAHSIAEHRRMRGNFWRPSQTYTPGTWASKPNEEKANTHKMYVSWDMVMRQEAKESAKEKENRKKMSSIAKMWVETCEPKRRSDKV</sequence>
<name>A0A9P4HG52_9PLEO</name>
<feature type="region of interest" description="Disordered" evidence="1">
    <location>
        <begin position="264"/>
        <end position="323"/>
    </location>
</feature>
<evidence type="ECO:0000313" key="3">
    <source>
        <dbReference type="Proteomes" id="UP000799777"/>
    </source>
</evidence>
<dbReference type="Proteomes" id="UP000799777">
    <property type="component" value="Unassembled WGS sequence"/>
</dbReference>
<gene>
    <name evidence="2" type="ORF">EK21DRAFT_109447</name>
</gene>
<keyword evidence="3" id="KW-1185">Reference proteome</keyword>
<feature type="region of interest" description="Disordered" evidence="1">
    <location>
        <begin position="23"/>
        <end position="44"/>
    </location>
</feature>
<evidence type="ECO:0000256" key="1">
    <source>
        <dbReference type="SAM" id="MobiDB-lite"/>
    </source>
</evidence>
<dbReference type="EMBL" id="ML978169">
    <property type="protein sequence ID" value="KAF2032994.1"/>
    <property type="molecule type" value="Genomic_DNA"/>
</dbReference>
<dbReference type="AlphaFoldDB" id="A0A9P4HG52"/>
<proteinExistence type="predicted"/>
<accession>A0A9P4HG52</accession>
<reference evidence="2" key="1">
    <citation type="journal article" date="2020" name="Stud. Mycol.">
        <title>101 Dothideomycetes genomes: a test case for predicting lifestyles and emergence of pathogens.</title>
        <authorList>
            <person name="Haridas S."/>
            <person name="Albert R."/>
            <person name="Binder M."/>
            <person name="Bloem J."/>
            <person name="Labutti K."/>
            <person name="Salamov A."/>
            <person name="Andreopoulos B."/>
            <person name="Baker S."/>
            <person name="Barry K."/>
            <person name="Bills G."/>
            <person name="Bluhm B."/>
            <person name="Cannon C."/>
            <person name="Castanera R."/>
            <person name="Culley D."/>
            <person name="Daum C."/>
            <person name="Ezra D."/>
            <person name="Gonzalez J."/>
            <person name="Henrissat B."/>
            <person name="Kuo A."/>
            <person name="Liang C."/>
            <person name="Lipzen A."/>
            <person name="Lutzoni F."/>
            <person name="Magnuson J."/>
            <person name="Mondo S."/>
            <person name="Nolan M."/>
            <person name="Ohm R."/>
            <person name="Pangilinan J."/>
            <person name="Park H.-J."/>
            <person name="Ramirez L."/>
            <person name="Alfaro M."/>
            <person name="Sun H."/>
            <person name="Tritt A."/>
            <person name="Yoshinaga Y."/>
            <person name="Zwiers L.-H."/>
            <person name="Turgeon B."/>
            <person name="Goodwin S."/>
            <person name="Spatafora J."/>
            <person name="Crous P."/>
            <person name="Grigoriev I."/>
        </authorList>
    </citation>
    <scope>NUCLEOTIDE SEQUENCE</scope>
    <source>
        <strain evidence="2">CBS 110217</strain>
    </source>
</reference>